<evidence type="ECO:0000313" key="5">
    <source>
        <dbReference type="EMBL" id="AYO31731.1"/>
    </source>
</evidence>
<dbReference type="PROSITE" id="PS50987">
    <property type="entry name" value="HTH_ARSR_2"/>
    <property type="match status" value="1"/>
</dbReference>
<evidence type="ECO:0000256" key="1">
    <source>
        <dbReference type="ARBA" id="ARBA00023015"/>
    </source>
</evidence>
<dbReference type="InterPro" id="IPR036390">
    <property type="entry name" value="WH_DNA-bd_sf"/>
</dbReference>
<reference evidence="5 6" key="1">
    <citation type="submission" date="2018-10" db="EMBL/GenBank/DDBJ databases">
        <authorList>
            <person name="Zhang X."/>
        </authorList>
    </citation>
    <scope>NUCLEOTIDE SEQUENCE [LARGE SCALE GENOMIC DNA]</scope>
    <source>
        <strain evidence="5 6">SK-G1</strain>
    </source>
</reference>
<dbReference type="PANTHER" id="PTHR43132">
    <property type="entry name" value="ARSENICAL RESISTANCE OPERON REPRESSOR ARSR-RELATED"/>
    <property type="match status" value="1"/>
</dbReference>
<keyword evidence="2" id="KW-0238">DNA-binding</keyword>
<evidence type="ECO:0000256" key="2">
    <source>
        <dbReference type="ARBA" id="ARBA00023125"/>
    </source>
</evidence>
<dbReference type="EMBL" id="CP033169">
    <property type="protein sequence ID" value="AYO31731.1"/>
    <property type="molecule type" value="Genomic_DNA"/>
</dbReference>
<dbReference type="RefSeq" id="WP_122015459.1">
    <property type="nucleotide sequence ID" value="NZ_CP033169.1"/>
</dbReference>
<dbReference type="Proteomes" id="UP000280960">
    <property type="component" value="Chromosome"/>
</dbReference>
<protein>
    <submittedName>
        <fullName evidence="5">ArsR family transcriptional regulator</fullName>
    </submittedName>
</protein>
<dbReference type="KEGG" id="bacg:D2962_15020"/>
<evidence type="ECO:0000259" key="4">
    <source>
        <dbReference type="PROSITE" id="PS50987"/>
    </source>
</evidence>
<dbReference type="InterPro" id="IPR011991">
    <property type="entry name" value="ArsR-like_HTH"/>
</dbReference>
<name>A0A3G2R8F5_9FIRM</name>
<evidence type="ECO:0000313" key="6">
    <source>
        <dbReference type="Proteomes" id="UP000280960"/>
    </source>
</evidence>
<keyword evidence="6" id="KW-1185">Reference proteome</keyword>
<dbReference type="AlphaFoldDB" id="A0A3G2R8F5"/>
<dbReference type="Pfam" id="PF01022">
    <property type="entry name" value="HTH_5"/>
    <property type="match status" value="1"/>
</dbReference>
<dbReference type="SUPFAM" id="SSF46785">
    <property type="entry name" value="Winged helix' DNA-binding domain"/>
    <property type="match status" value="1"/>
</dbReference>
<gene>
    <name evidence="5" type="ORF">D2962_15020</name>
</gene>
<dbReference type="InterPro" id="IPR001845">
    <property type="entry name" value="HTH_ArsR_DNA-bd_dom"/>
</dbReference>
<keyword evidence="1" id="KW-0805">Transcription regulation</keyword>
<dbReference type="GO" id="GO:0003677">
    <property type="term" value="F:DNA binding"/>
    <property type="evidence" value="ECO:0007669"/>
    <property type="project" value="UniProtKB-KW"/>
</dbReference>
<evidence type="ECO:0000256" key="3">
    <source>
        <dbReference type="ARBA" id="ARBA00023163"/>
    </source>
</evidence>
<sequence length="106" mass="11792">MPKDIYEIRASVFKALSHPTRLKILDLLSSAGEICVCDIVKELGVDQPTVSKHLSILKNAGIIDSRKEGLMVFYQLKIPCAMEFLRCVDNIIKADIQVKAGFLNDS</sequence>
<dbReference type="InterPro" id="IPR036388">
    <property type="entry name" value="WH-like_DNA-bd_sf"/>
</dbReference>
<keyword evidence="3" id="KW-0804">Transcription</keyword>
<dbReference type="InterPro" id="IPR051011">
    <property type="entry name" value="Metal_resp_trans_reg"/>
</dbReference>
<dbReference type="NCBIfam" id="NF033788">
    <property type="entry name" value="HTH_metalloreg"/>
    <property type="match status" value="1"/>
</dbReference>
<proteinExistence type="predicted"/>
<dbReference type="SMART" id="SM00418">
    <property type="entry name" value="HTH_ARSR"/>
    <property type="match status" value="1"/>
</dbReference>
<accession>A0A3G2R8F5</accession>
<dbReference type="PRINTS" id="PR00778">
    <property type="entry name" value="HTHARSR"/>
</dbReference>
<dbReference type="GO" id="GO:0003700">
    <property type="term" value="F:DNA-binding transcription factor activity"/>
    <property type="evidence" value="ECO:0007669"/>
    <property type="project" value="InterPro"/>
</dbReference>
<dbReference type="Gene3D" id="1.10.10.10">
    <property type="entry name" value="Winged helix-like DNA-binding domain superfamily/Winged helix DNA-binding domain"/>
    <property type="match status" value="1"/>
</dbReference>
<dbReference type="CDD" id="cd00090">
    <property type="entry name" value="HTH_ARSR"/>
    <property type="match status" value="1"/>
</dbReference>
<organism evidence="5 6">
    <name type="scientific">Biomaibacter acetigenes</name>
    <dbReference type="NCBI Taxonomy" id="2316383"/>
    <lineage>
        <taxon>Bacteria</taxon>
        <taxon>Bacillati</taxon>
        <taxon>Bacillota</taxon>
        <taxon>Clostridia</taxon>
        <taxon>Thermosediminibacterales</taxon>
        <taxon>Tepidanaerobacteraceae</taxon>
        <taxon>Biomaibacter</taxon>
    </lineage>
</organism>
<feature type="domain" description="HTH arsR-type" evidence="4">
    <location>
        <begin position="1"/>
        <end position="96"/>
    </location>
</feature>
<dbReference type="PANTHER" id="PTHR43132:SF2">
    <property type="entry name" value="ARSENICAL RESISTANCE OPERON REPRESSOR ARSR-RELATED"/>
    <property type="match status" value="1"/>
</dbReference>